<keyword evidence="2" id="KW-1185">Reference proteome</keyword>
<dbReference type="Proteomes" id="UP000618818">
    <property type="component" value="Unassembled WGS sequence"/>
</dbReference>
<evidence type="ECO:0000313" key="1">
    <source>
        <dbReference type="EMBL" id="MBD3923036.1"/>
    </source>
</evidence>
<dbReference type="RefSeq" id="WP_191192949.1">
    <property type="nucleotide sequence ID" value="NZ_JACXYZ010000001.1"/>
</dbReference>
<dbReference type="EMBL" id="JACXYZ010000001">
    <property type="protein sequence ID" value="MBD3923036.1"/>
    <property type="molecule type" value="Genomic_DNA"/>
</dbReference>
<accession>A0ABR8N4E6</accession>
<organism evidence="1 2">
    <name type="scientific">Nocardioides cavernae</name>
    <dbReference type="NCBI Taxonomy" id="1921566"/>
    <lineage>
        <taxon>Bacteria</taxon>
        <taxon>Bacillati</taxon>
        <taxon>Actinomycetota</taxon>
        <taxon>Actinomycetes</taxon>
        <taxon>Propionibacteriales</taxon>
        <taxon>Nocardioidaceae</taxon>
        <taxon>Nocardioides</taxon>
    </lineage>
</organism>
<gene>
    <name evidence="1" type="ORF">IEZ26_00260</name>
</gene>
<name>A0ABR8N4E6_9ACTN</name>
<comment type="caution">
    <text evidence="1">The sequence shown here is derived from an EMBL/GenBank/DDBJ whole genome shotgun (WGS) entry which is preliminary data.</text>
</comment>
<reference evidence="1 2" key="1">
    <citation type="submission" date="2020-09" db="EMBL/GenBank/DDBJ databases">
        <title>novel species in genus Nocardioides.</title>
        <authorList>
            <person name="Zhang G."/>
        </authorList>
    </citation>
    <scope>NUCLEOTIDE SEQUENCE [LARGE SCALE GENOMIC DNA]</scope>
    <source>
        <strain evidence="1 2">KCTC 39551</strain>
    </source>
</reference>
<protein>
    <submittedName>
        <fullName evidence="1">Uncharacterized protein</fullName>
    </submittedName>
</protein>
<sequence length="84" mass="8590">MSITAQPFMAVTARPVADLEERTNRRLRVAGVAVLAAAALGSVLGTSPATTDLPSTDSHCRVDIVGGHWSSSGCTEGPTAPTAR</sequence>
<evidence type="ECO:0000313" key="2">
    <source>
        <dbReference type="Proteomes" id="UP000618818"/>
    </source>
</evidence>
<proteinExistence type="predicted"/>